<feature type="transmembrane region" description="Helical" evidence="1">
    <location>
        <begin position="53"/>
        <end position="75"/>
    </location>
</feature>
<proteinExistence type="predicted"/>
<feature type="transmembrane region" description="Helical" evidence="1">
    <location>
        <begin position="6"/>
        <end position="33"/>
    </location>
</feature>
<feature type="transmembrane region" description="Helical" evidence="1">
    <location>
        <begin position="195"/>
        <end position="214"/>
    </location>
</feature>
<feature type="transmembrane region" description="Helical" evidence="1">
    <location>
        <begin position="169"/>
        <end position="189"/>
    </location>
</feature>
<dbReference type="STRING" id="1122125.GCA_000423185_06518"/>
<dbReference type="Proteomes" id="UP000196655">
    <property type="component" value="Unassembled WGS sequence"/>
</dbReference>
<keyword evidence="1" id="KW-1133">Transmembrane helix</keyword>
<reference evidence="4" key="1">
    <citation type="submission" date="2017-05" db="EMBL/GenBank/DDBJ databases">
        <authorList>
            <person name="Macchi M."/>
            <person name="Festa S."/>
            <person name="Coppotelli B.M."/>
            <person name="Morelli I.S."/>
        </authorList>
    </citation>
    <scope>NUCLEOTIDE SEQUENCE [LARGE SCALE GENOMIC DNA]</scope>
    <source>
        <strain evidence="4">I</strain>
    </source>
</reference>
<evidence type="ECO:0000313" key="4">
    <source>
        <dbReference type="Proteomes" id="UP000196655"/>
    </source>
</evidence>
<dbReference type="InterPro" id="IPR000326">
    <property type="entry name" value="PAP2/HPO"/>
</dbReference>
<name>A0A211ZPE6_9PROT</name>
<feature type="transmembrane region" description="Helical" evidence="1">
    <location>
        <begin position="87"/>
        <end position="106"/>
    </location>
</feature>
<keyword evidence="1" id="KW-0812">Transmembrane</keyword>
<gene>
    <name evidence="3" type="ORF">BWR60_11375</name>
</gene>
<accession>A0A211ZPE6</accession>
<evidence type="ECO:0000259" key="2">
    <source>
        <dbReference type="Pfam" id="PF01569"/>
    </source>
</evidence>
<comment type="caution">
    <text evidence="3">The sequence shown here is derived from an EMBL/GenBank/DDBJ whole genome shotgun (WGS) entry which is preliminary data.</text>
</comment>
<dbReference type="EMBL" id="NHON01000016">
    <property type="protein sequence ID" value="OWJ67130.1"/>
    <property type="molecule type" value="Genomic_DNA"/>
</dbReference>
<dbReference type="OrthoDB" id="9813524at2"/>
<dbReference type="Pfam" id="PF01569">
    <property type="entry name" value="PAP2"/>
    <property type="match status" value="1"/>
</dbReference>
<dbReference type="CDD" id="cd03396">
    <property type="entry name" value="PAP2_like_6"/>
    <property type="match status" value="1"/>
</dbReference>
<dbReference type="InterPro" id="IPR036938">
    <property type="entry name" value="PAP2/HPO_sf"/>
</dbReference>
<organism evidence="3 4">
    <name type="scientific">Inquilinus limosus</name>
    <dbReference type="NCBI Taxonomy" id="171674"/>
    <lineage>
        <taxon>Bacteria</taxon>
        <taxon>Pseudomonadati</taxon>
        <taxon>Pseudomonadota</taxon>
        <taxon>Alphaproteobacteria</taxon>
        <taxon>Rhodospirillales</taxon>
        <taxon>Rhodospirillaceae</taxon>
        <taxon>Inquilinus</taxon>
    </lineage>
</organism>
<protein>
    <recommendedName>
        <fullName evidence="2">Phosphatidic acid phosphatase type 2/haloperoxidase domain-containing protein</fullName>
    </recommendedName>
</protein>
<feature type="domain" description="Phosphatidic acid phosphatase type 2/haloperoxidase" evidence="2">
    <location>
        <begin position="90"/>
        <end position="217"/>
    </location>
</feature>
<evidence type="ECO:0000256" key="1">
    <source>
        <dbReference type="SAM" id="Phobius"/>
    </source>
</evidence>
<dbReference type="AlphaFoldDB" id="A0A211ZPE6"/>
<dbReference type="RefSeq" id="WP_088151135.1">
    <property type="nucleotide sequence ID" value="NZ_NHON01000016.1"/>
</dbReference>
<dbReference type="SUPFAM" id="SSF48317">
    <property type="entry name" value="Acid phosphatase/Vanadium-dependent haloperoxidase"/>
    <property type="match status" value="1"/>
</dbReference>
<keyword evidence="4" id="KW-1185">Reference proteome</keyword>
<dbReference type="Gene3D" id="1.20.144.10">
    <property type="entry name" value="Phosphatidic acid phosphatase type 2/haloperoxidase"/>
    <property type="match status" value="1"/>
</dbReference>
<evidence type="ECO:0000313" key="3">
    <source>
        <dbReference type="EMBL" id="OWJ67130.1"/>
    </source>
</evidence>
<keyword evidence="1" id="KW-0472">Membrane</keyword>
<sequence>MLTPRAALWSAVAVCALLVLVPGIDLVVSGWFYDAGRGFAWDSAPLAEALHELVQVVVRTCGILLLLAAFWTWLAERRLLGLDARRWTFLALALAIGPGLVANAVLKDHWGRARPRQVEAFGGSAVFTPPLIPAGQCGRNCSFVAGDPTVGFVVHSVAYLVPARRRRRIFWGSMALGGLLGLLRIGMGGHFFSDVVFAVAVTLLVSAGLHALLFDRWRTAAAWRDFTRGLIRWPQPG</sequence>